<dbReference type="AlphaFoldDB" id="A0A975RZF8"/>
<dbReference type="CDD" id="cd03794">
    <property type="entry name" value="GT4_WbuB-like"/>
    <property type="match status" value="1"/>
</dbReference>
<sequence>MTPANPQPQRLLYVANEDFAFLLNRLPMARAARDAGFEVHVATRVDKGAAAIEAEGFILHPIPFRRGGLSPFAAIPTILSLRRIENEIRPRIVHHAGLQCCVYGAVAALGKGTPLVNAITGLGYIFTSINWRTRLLKQSMAWVLPWLLNRPRSTVLVQNPDDRTALIDLGIDQKRMVLIPGSGVDTDKLQPLPEPTGPITFGFAGRLLTDKGIRALVAAQAILRNRGHDANLIIAGNPDAANPASVPREEVEEWSRRPGITWLGHINDIASLWRACHFAVLPSHREGLPVSLLEAAACGRPMIASDAPGCREVVLEGQTGLLVPIENPVALAQAIEKLASSPELRERYGKAARQLVVDKLSAKIIGSSIVRLYKDLTLEHSSTVRTPKIDAPCSQPVGKIVLVTQHYAPFPSTTSGYMTDIAIELAKKSRVTVITSSPNSASKSPPKPGEPEVIEIKSWWPEKSALVSRSLAAVLFSVQVFIAIVKHARREDALLCVTTPFTLPYTTALAARLRKAASALIIYDLYPESLIMAGFLRSSSILTRCLRLANRKIFQWFDAIVIIGRDMKTKLLDYPKMTSAKITLIPNWATVPVRYRQLEPENPYRRLCGGRFIVAMSGNAGFTHDPVSVFEAARILKDHDDIKFLLSGEGVGWTKIKDMQAASPLPNVVLIERVPEAELETFLCAGNVWIIPYRKGNTGVSVPSRTYNLLAVGRPIIICSEQDAEAAILLREENIGWVSPPEDPKILAQIISLAASATADTDERGRRAAIVASRYTQQIALNAYRDLMDRLLDQQLVRNRGGARSSA</sequence>
<dbReference type="EMBL" id="CP076136">
    <property type="protein sequence ID" value="QWG25081.1"/>
    <property type="molecule type" value="Genomic_DNA"/>
</dbReference>
<gene>
    <name evidence="3" type="ORF">KMZ93_09485</name>
</gene>
<reference evidence="3 4" key="1">
    <citation type="submission" date="2021-06" db="EMBL/GenBank/DDBJ databases">
        <title>Bradyrhizobium sp. S2-11-4 Genome sequencing.</title>
        <authorList>
            <person name="Jin L."/>
        </authorList>
    </citation>
    <scope>NUCLEOTIDE SEQUENCE [LARGE SCALE GENOMIC DNA]</scope>
    <source>
        <strain evidence="3 4">S2-11-4</strain>
    </source>
</reference>
<dbReference type="SUPFAM" id="SSF53756">
    <property type="entry name" value="UDP-Glycosyltransferase/glycogen phosphorylase"/>
    <property type="match status" value="2"/>
</dbReference>
<keyword evidence="4" id="KW-1185">Reference proteome</keyword>
<dbReference type="Pfam" id="PF00534">
    <property type="entry name" value="Glycos_transf_1"/>
    <property type="match status" value="1"/>
</dbReference>
<accession>A0A975RZF8</accession>
<protein>
    <submittedName>
        <fullName evidence="3">Glycosyltransferase</fullName>
        <ecNumber evidence="3">2.4.-.-</ecNumber>
    </submittedName>
</protein>
<organism evidence="3 4">
    <name type="scientific">Bradyrhizobium sediminis</name>
    <dbReference type="NCBI Taxonomy" id="2840469"/>
    <lineage>
        <taxon>Bacteria</taxon>
        <taxon>Pseudomonadati</taxon>
        <taxon>Pseudomonadota</taxon>
        <taxon>Alphaproteobacteria</taxon>
        <taxon>Hyphomicrobiales</taxon>
        <taxon>Nitrobacteraceae</taxon>
        <taxon>Bradyrhizobium</taxon>
    </lineage>
</organism>
<evidence type="ECO:0000259" key="1">
    <source>
        <dbReference type="Pfam" id="PF00534"/>
    </source>
</evidence>
<dbReference type="Proteomes" id="UP000676951">
    <property type="component" value="Chromosome"/>
</dbReference>
<dbReference type="EC" id="2.4.-.-" evidence="3"/>
<proteinExistence type="predicted"/>
<keyword evidence="3" id="KW-0328">Glycosyltransferase</keyword>
<dbReference type="Pfam" id="PF13579">
    <property type="entry name" value="Glyco_trans_4_4"/>
    <property type="match status" value="1"/>
</dbReference>
<dbReference type="CDD" id="cd03808">
    <property type="entry name" value="GT4_CapM-like"/>
    <property type="match status" value="1"/>
</dbReference>
<dbReference type="PANTHER" id="PTHR12526:SF638">
    <property type="entry name" value="SPORE COAT PROTEIN SA"/>
    <property type="match status" value="1"/>
</dbReference>
<evidence type="ECO:0000313" key="3">
    <source>
        <dbReference type="EMBL" id="QWG25081.1"/>
    </source>
</evidence>
<dbReference type="GO" id="GO:0016757">
    <property type="term" value="F:glycosyltransferase activity"/>
    <property type="evidence" value="ECO:0007669"/>
    <property type="project" value="UniProtKB-KW"/>
</dbReference>
<evidence type="ECO:0000313" key="4">
    <source>
        <dbReference type="Proteomes" id="UP000676951"/>
    </source>
</evidence>
<name>A0A975RZF8_9BRAD</name>
<dbReference type="PANTHER" id="PTHR12526">
    <property type="entry name" value="GLYCOSYLTRANSFERASE"/>
    <property type="match status" value="1"/>
</dbReference>
<dbReference type="Gene3D" id="3.40.50.2000">
    <property type="entry name" value="Glycogen Phosphorylase B"/>
    <property type="match status" value="4"/>
</dbReference>
<keyword evidence="3" id="KW-0808">Transferase</keyword>
<feature type="domain" description="Glycosyl transferase family 1" evidence="1">
    <location>
        <begin position="189"/>
        <end position="354"/>
    </location>
</feature>
<dbReference type="InterPro" id="IPR028098">
    <property type="entry name" value="Glyco_trans_4-like_N"/>
</dbReference>
<feature type="domain" description="Glycosyltransferase subfamily 4-like N-terminal" evidence="2">
    <location>
        <begin position="28"/>
        <end position="180"/>
    </location>
</feature>
<dbReference type="InterPro" id="IPR001296">
    <property type="entry name" value="Glyco_trans_1"/>
</dbReference>
<evidence type="ECO:0000259" key="2">
    <source>
        <dbReference type="Pfam" id="PF13579"/>
    </source>
</evidence>